<dbReference type="VEuPathDB" id="TrichDB:TRFO_21015"/>
<dbReference type="GeneID" id="94836417"/>
<dbReference type="AlphaFoldDB" id="A0A1J4KFX8"/>
<feature type="compositionally biased region" description="Basic and acidic residues" evidence="1">
    <location>
        <begin position="423"/>
        <end position="436"/>
    </location>
</feature>
<evidence type="ECO:0000313" key="3">
    <source>
        <dbReference type="Proteomes" id="UP000179807"/>
    </source>
</evidence>
<name>A0A1J4KFX8_9EUKA</name>
<dbReference type="EMBL" id="MLAK01000626">
    <property type="protein sequence ID" value="OHT09930.1"/>
    <property type="molecule type" value="Genomic_DNA"/>
</dbReference>
<feature type="region of interest" description="Disordered" evidence="1">
    <location>
        <begin position="396"/>
        <end position="436"/>
    </location>
</feature>
<keyword evidence="3" id="KW-1185">Reference proteome</keyword>
<dbReference type="RefSeq" id="XP_068363066.1">
    <property type="nucleotide sequence ID" value="XM_068501713.1"/>
</dbReference>
<evidence type="ECO:0000256" key="1">
    <source>
        <dbReference type="SAM" id="MobiDB-lite"/>
    </source>
</evidence>
<evidence type="ECO:0000313" key="2">
    <source>
        <dbReference type="EMBL" id="OHT09930.1"/>
    </source>
</evidence>
<dbReference type="OrthoDB" id="10574922at2759"/>
<sequence>MSRHNSSAEDEEKRNYELVDVSIYKYDINEPPSIECDVKEVLDYTYSTISLRKGKKKRGAFALFKANRPFIEGIFNDVFWLTHLNLFYPTSTREMKFITKKIGKIWEQFCFPFETDTKLDPDIREIFFDAIPYFFTQSIQHTYIKLSHGNPNTTSKQFRLKVCSIVVIIFTSIHRIDSLLEERLGSFFEKAPPTDAYDNIIEPKKDDDNEEISTMIPYEDLSTLIEMTRRKRPINSRWNMSGMSSLISSATNRKTLPYEHDSRILVQYPPENDADWVKLPPLLPPQPKNEKIDLTIDKYDPMKEPRSLLQRSRRPFLASHITYLKSQFQKEQRKQLKIHAKIHNNNMEMRKALLETNKADVNAFLEDLRELQLENKRNETPELVVLDENDNTIKAYKNFRPDSPGPSSERENKLPSSLIANRKANDQKEIEEKAKVKNDNSIEDMVPLFDPTIHLKLDANF</sequence>
<reference evidence="2" key="1">
    <citation type="submission" date="2016-10" db="EMBL/GenBank/DDBJ databases">
        <authorList>
            <person name="Benchimol M."/>
            <person name="Almeida L.G."/>
            <person name="Vasconcelos A.T."/>
            <person name="Perreira-Neves A."/>
            <person name="Rosa I.A."/>
            <person name="Tasca T."/>
            <person name="Bogo M.R."/>
            <person name="de Souza W."/>
        </authorList>
    </citation>
    <scope>NUCLEOTIDE SEQUENCE [LARGE SCALE GENOMIC DNA]</scope>
    <source>
        <strain evidence="2">K</strain>
    </source>
</reference>
<proteinExistence type="predicted"/>
<accession>A0A1J4KFX8</accession>
<gene>
    <name evidence="2" type="ORF">TRFO_21015</name>
</gene>
<organism evidence="2 3">
    <name type="scientific">Tritrichomonas foetus</name>
    <dbReference type="NCBI Taxonomy" id="1144522"/>
    <lineage>
        <taxon>Eukaryota</taxon>
        <taxon>Metamonada</taxon>
        <taxon>Parabasalia</taxon>
        <taxon>Tritrichomonadida</taxon>
        <taxon>Tritrichomonadidae</taxon>
        <taxon>Tritrichomonas</taxon>
    </lineage>
</organism>
<dbReference type="Proteomes" id="UP000179807">
    <property type="component" value="Unassembled WGS sequence"/>
</dbReference>
<comment type="caution">
    <text evidence="2">The sequence shown here is derived from an EMBL/GenBank/DDBJ whole genome shotgun (WGS) entry which is preliminary data.</text>
</comment>
<protein>
    <submittedName>
        <fullName evidence="2">Uncharacterized protein</fullName>
    </submittedName>
</protein>